<comment type="function">
    <text evidence="6">One of the early assembly proteins it binds 23S rRNA. One of the proteins that surrounds the polypeptide exit tunnel on the outside of the ribosome. Forms the main docking site for trigger factor binding to the ribosome.</text>
</comment>
<dbReference type="InterPro" id="IPR001014">
    <property type="entry name" value="Ribosomal_uL23_CS"/>
</dbReference>
<dbReference type="SUPFAM" id="SSF54189">
    <property type="entry name" value="Ribosomal proteins S24e, L23 and L15e"/>
    <property type="match status" value="1"/>
</dbReference>
<evidence type="ECO:0000256" key="5">
    <source>
        <dbReference type="ARBA" id="ARBA00023274"/>
    </source>
</evidence>
<accession>A0A0C1YIH4</accession>
<dbReference type="InterPro" id="IPR012678">
    <property type="entry name" value="Ribosomal_uL23/eL15/eS24_sf"/>
</dbReference>
<evidence type="ECO:0000256" key="1">
    <source>
        <dbReference type="ARBA" id="ARBA00006700"/>
    </source>
</evidence>
<keyword evidence="2 6" id="KW-0699">rRNA-binding</keyword>
<dbReference type="GO" id="GO:0019843">
    <property type="term" value="F:rRNA binding"/>
    <property type="evidence" value="ECO:0007669"/>
    <property type="project" value="UniProtKB-UniRule"/>
</dbReference>
<dbReference type="FunFam" id="3.30.70.330:FF:000001">
    <property type="entry name" value="50S ribosomal protein L23"/>
    <property type="match status" value="1"/>
</dbReference>
<dbReference type="GO" id="GO:0005840">
    <property type="term" value="C:ribosome"/>
    <property type="evidence" value="ECO:0007669"/>
    <property type="project" value="UniProtKB-KW"/>
</dbReference>
<reference evidence="8" key="2">
    <citation type="journal article" date="2015" name="Genome Announc.">
        <title>Draft Genome Sequence of Filamentous Marine Cyanobacterium Lyngbya confervoides Strain BDU141951.</title>
        <authorList>
            <person name="Chandrababunaidu M.M."/>
            <person name="Sen D."/>
            <person name="Tripathy S."/>
        </authorList>
    </citation>
    <scope>NUCLEOTIDE SEQUENCE</scope>
    <source>
        <strain evidence="8">BDU141951</strain>
    </source>
</reference>
<dbReference type="GO" id="GO:1990904">
    <property type="term" value="C:ribonucleoprotein complex"/>
    <property type="evidence" value="ECO:0007669"/>
    <property type="project" value="UniProtKB-KW"/>
</dbReference>
<dbReference type="GO" id="GO:0003735">
    <property type="term" value="F:structural constituent of ribosome"/>
    <property type="evidence" value="ECO:0007669"/>
    <property type="project" value="InterPro"/>
</dbReference>
<organism evidence="8">
    <name type="scientific">Lyngbya confervoides BDU141951</name>
    <dbReference type="NCBI Taxonomy" id="1574623"/>
    <lineage>
        <taxon>Bacteria</taxon>
        <taxon>Bacillati</taxon>
        <taxon>Cyanobacteriota</taxon>
        <taxon>Cyanophyceae</taxon>
        <taxon>Oscillatoriophycideae</taxon>
        <taxon>Oscillatoriales</taxon>
        <taxon>Microcoleaceae</taxon>
        <taxon>Lyngbya</taxon>
    </lineage>
</organism>
<keyword evidence="5 6" id="KW-0687">Ribonucleoprotein</keyword>
<comment type="subunit">
    <text evidence="6">Part of the 50S ribosomal subunit. Contacts protein L29, and trigger factor when it is bound to the ribosome.</text>
</comment>
<reference evidence="8" key="3">
    <citation type="submission" date="2020-02" db="EMBL/GenBank/DDBJ databases">
        <authorList>
            <person name="Sarangi A.N."/>
            <person name="Ghosh S."/>
            <person name="Mukherjee M."/>
            <person name="Tripathy S."/>
        </authorList>
    </citation>
    <scope>NUCLEOTIDE SEQUENCE</scope>
    <source>
        <strain evidence="8">BDU141951</strain>
    </source>
</reference>
<dbReference type="PROSITE" id="PS00050">
    <property type="entry name" value="RIBOSOMAL_L23"/>
    <property type="match status" value="1"/>
</dbReference>
<evidence type="ECO:0000256" key="3">
    <source>
        <dbReference type="ARBA" id="ARBA00022884"/>
    </source>
</evidence>
<dbReference type="NCBIfam" id="NF004363">
    <property type="entry name" value="PRK05738.2-4"/>
    <property type="match status" value="1"/>
</dbReference>
<reference evidence="8" key="1">
    <citation type="submission" date="2014-11" db="EMBL/GenBank/DDBJ databases">
        <authorList>
            <person name="Malar M.C."/>
            <person name="Sen D."/>
            <person name="Tripathy S."/>
        </authorList>
    </citation>
    <scope>NUCLEOTIDE SEQUENCE</scope>
    <source>
        <strain evidence="8">BDU141951</strain>
    </source>
</reference>
<evidence type="ECO:0000256" key="2">
    <source>
        <dbReference type="ARBA" id="ARBA00022730"/>
    </source>
</evidence>
<comment type="similarity">
    <text evidence="1 6 7">Belongs to the universal ribosomal protein uL23 family.</text>
</comment>
<dbReference type="EMBL" id="JTHE02000003">
    <property type="protein sequence ID" value="NEV68938.1"/>
    <property type="molecule type" value="Genomic_DNA"/>
</dbReference>
<keyword evidence="3 6" id="KW-0694">RNA-binding</keyword>
<dbReference type="PANTHER" id="PTHR11620">
    <property type="entry name" value="60S RIBOSOMAL PROTEIN L23A"/>
    <property type="match status" value="1"/>
</dbReference>
<name>A0A0C1YIH4_9CYAN</name>
<sequence length="101" mass="11428">MTRVLNEGELADLIRRPLITEKATLLLENNQYVFEVAPKAKKPEIKAAIESLFDVKVTGVSTVNLPRKKRRVGRFEGFRARYKRAIVTLAEGDSITLFPDV</sequence>
<dbReference type="InterPro" id="IPR013025">
    <property type="entry name" value="Ribosomal_uL23-like"/>
</dbReference>
<evidence type="ECO:0000256" key="7">
    <source>
        <dbReference type="RuleBase" id="RU003934"/>
    </source>
</evidence>
<evidence type="ECO:0000256" key="4">
    <source>
        <dbReference type="ARBA" id="ARBA00022980"/>
    </source>
</evidence>
<dbReference type="HAMAP" id="MF_01369_B">
    <property type="entry name" value="Ribosomal_uL23_B"/>
    <property type="match status" value="1"/>
</dbReference>
<gene>
    <name evidence="6" type="primary">rplW</name>
    <name evidence="6" type="synonym">rpl23</name>
    <name evidence="8" type="ORF">QQ91_017715</name>
</gene>
<dbReference type="GO" id="GO:0006412">
    <property type="term" value="P:translation"/>
    <property type="evidence" value="ECO:0007669"/>
    <property type="project" value="UniProtKB-UniRule"/>
</dbReference>
<evidence type="ECO:0000313" key="8">
    <source>
        <dbReference type="EMBL" id="NEV68938.1"/>
    </source>
</evidence>
<dbReference type="Gene3D" id="3.30.70.330">
    <property type="match status" value="1"/>
</dbReference>
<dbReference type="NCBIfam" id="NF004366">
    <property type="entry name" value="PRK05738.3-2"/>
    <property type="match status" value="1"/>
</dbReference>
<dbReference type="InterPro" id="IPR012677">
    <property type="entry name" value="Nucleotide-bd_a/b_plait_sf"/>
</dbReference>
<keyword evidence="4 6" id="KW-0689">Ribosomal protein</keyword>
<dbReference type="Pfam" id="PF00276">
    <property type="entry name" value="Ribosomal_L23"/>
    <property type="match status" value="1"/>
</dbReference>
<dbReference type="NCBIfam" id="NF004368">
    <property type="entry name" value="PRK05738.3-4"/>
    <property type="match status" value="1"/>
</dbReference>
<proteinExistence type="inferred from homology"/>
<protein>
    <recommendedName>
        <fullName evidence="6">Large ribosomal subunit protein uL23</fullName>
    </recommendedName>
</protein>
<comment type="caution">
    <text evidence="8">The sequence shown here is derived from an EMBL/GenBank/DDBJ whole genome shotgun (WGS) entry which is preliminary data.</text>
</comment>
<dbReference type="AlphaFoldDB" id="A0A0C1YIH4"/>
<evidence type="ECO:0000256" key="6">
    <source>
        <dbReference type="HAMAP-Rule" id="MF_01369"/>
    </source>
</evidence>